<sequence length="195" mass="21767">MSTTAPFHQHQHLLGNPICRFPARTTIPLSCLSLNDNSSKYHLDRLFSRLSSRLSSRLRVFSSPIARTSINIIVISDPSFFIVLIQIHYLFIHWTVPFFSAPSIYCSNCTHTILMFTSFMRSNQTWESSESPVSGSGASGPSRKRRIAPTVGSWESNRRIRRTFPAGGDVLGHRISSQSGRKFPAADVLGPKISS</sequence>
<dbReference type="Proteomes" id="UP000799428">
    <property type="component" value="Unassembled WGS sequence"/>
</dbReference>
<keyword evidence="3" id="KW-1185">Reference proteome</keyword>
<proteinExistence type="predicted"/>
<dbReference type="EMBL" id="MU005772">
    <property type="protein sequence ID" value="KAF2708425.1"/>
    <property type="molecule type" value="Genomic_DNA"/>
</dbReference>
<reference evidence="2" key="1">
    <citation type="journal article" date="2020" name="Stud. Mycol.">
        <title>101 Dothideomycetes genomes: a test case for predicting lifestyles and emergence of pathogens.</title>
        <authorList>
            <person name="Haridas S."/>
            <person name="Albert R."/>
            <person name="Binder M."/>
            <person name="Bloem J."/>
            <person name="Labutti K."/>
            <person name="Salamov A."/>
            <person name="Andreopoulos B."/>
            <person name="Baker S."/>
            <person name="Barry K."/>
            <person name="Bills G."/>
            <person name="Bluhm B."/>
            <person name="Cannon C."/>
            <person name="Castanera R."/>
            <person name="Culley D."/>
            <person name="Daum C."/>
            <person name="Ezra D."/>
            <person name="Gonzalez J."/>
            <person name="Henrissat B."/>
            <person name="Kuo A."/>
            <person name="Liang C."/>
            <person name="Lipzen A."/>
            <person name="Lutzoni F."/>
            <person name="Magnuson J."/>
            <person name="Mondo S."/>
            <person name="Nolan M."/>
            <person name="Ohm R."/>
            <person name="Pangilinan J."/>
            <person name="Park H.-J."/>
            <person name="Ramirez L."/>
            <person name="Alfaro M."/>
            <person name="Sun H."/>
            <person name="Tritt A."/>
            <person name="Yoshinaga Y."/>
            <person name="Zwiers L.-H."/>
            <person name="Turgeon B."/>
            <person name="Goodwin S."/>
            <person name="Spatafora J."/>
            <person name="Crous P."/>
            <person name="Grigoriev I."/>
        </authorList>
    </citation>
    <scope>NUCLEOTIDE SEQUENCE</scope>
    <source>
        <strain evidence="2">CBS 279.74</strain>
    </source>
</reference>
<evidence type="ECO:0000256" key="1">
    <source>
        <dbReference type="SAM" id="MobiDB-lite"/>
    </source>
</evidence>
<evidence type="ECO:0000313" key="3">
    <source>
        <dbReference type="Proteomes" id="UP000799428"/>
    </source>
</evidence>
<feature type="region of interest" description="Disordered" evidence="1">
    <location>
        <begin position="128"/>
        <end position="151"/>
    </location>
</feature>
<evidence type="ECO:0000313" key="2">
    <source>
        <dbReference type="EMBL" id="KAF2708425.1"/>
    </source>
</evidence>
<name>A0A6G1K7B5_9PLEO</name>
<feature type="region of interest" description="Disordered" evidence="1">
    <location>
        <begin position="174"/>
        <end position="195"/>
    </location>
</feature>
<dbReference type="AlphaFoldDB" id="A0A6G1K7B5"/>
<accession>A0A6G1K7B5</accession>
<gene>
    <name evidence="2" type="ORF">K504DRAFT_306539</name>
</gene>
<feature type="compositionally biased region" description="Low complexity" evidence="1">
    <location>
        <begin position="128"/>
        <end position="141"/>
    </location>
</feature>
<organism evidence="2 3">
    <name type="scientific">Pleomassaria siparia CBS 279.74</name>
    <dbReference type="NCBI Taxonomy" id="1314801"/>
    <lineage>
        <taxon>Eukaryota</taxon>
        <taxon>Fungi</taxon>
        <taxon>Dikarya</taxon>
        <taxon>Ascomycota</taxon>
        <taxon>Pezizomycotina</taxon>
        <taxon>Dothideomycetes</taxon>
        <taxon>Pleosporomycetidae</taxon>
        <taxon>Pleosporales</taxon>
        <taxon>Pleomassariaceae</taxon>
        <taxon>Pleomassaria</taxon>
    </lineage>
</organism>
<protein>
    <submittedName>
        <fullName evidence="2">Uncharacterized protein</fullName>
    </submittedName>
</protein>